<dbReference type="InterPro" id="IPR011102">
    <property type="entry name" value="Sig_transdc_His_kinase_HWE"/>
</dbReference>
<evidence type="ECO:0000256" key="8">
    <source>
        <dbReference type="ARBA" id="ARBA00022643"/>
    </source>
</evidence>
<dbReference type="InterPro" id="IPR001610">
    <property type="entry name" value="PAC"/>
</dbReference>
<feature type="chain" id="PRO_5047004266" description="histidine kinase" evidence="17">
    <location>
        <begin position="19"/>
        <end position="705"/>
    </location>
</feature>
<evidence type="ECO:0000256" key="5">
    <source>
        <dbReference type="ARBA" id="ARBA00022553"/>
    </source>
</evidence>
<keyword evidence="4" id="KW-0600">Photoreceptor protein</keyword>
<dbReference type="PROSITE" id="PS50112">
    <property type="entry name" value="PAS"/>
    <property type="match status" value="1"/>
</dbReference>
<keyword evidence="13" id="KW-0067">ATP-binding</keyword>
<dbReference type="PANTHER" id="PTHR41523:SF8">
    <property type="entry name" value="ETHYLENE RESPONSE SENSOR PROTEIN"/>
    <property type="match status" value="1"/>
</dbReference>
<keyword evidence="11" id="KW-0547">Nucleotide-binding</keyword>
<evidence type="ECO:0000256" key="1">
    <source>
        <dbReference type="ARBA" id="ARBA00000085"/>
    </source>
</evidence>
<evidence type="ECO:0000259" key="20">
    <source>
        <dbReference type="PROSITE" id="PS50885"/>
    </source>
</evidence>
<keyword evidence="12" id="KW-0418">Kinase</keyword>
<dbReference type="PANTHER" id="PTHR41523">
    <property type="entry name" value="TWO-COMPONENT SYSTEM SENSOR PROTEIN"/>
    <property type="match status" value="1"/>
</dbReference>
<evidence type="ECO:0000256" key="4">
    <source>
        <dbReference type="ARBA" id="ARBA00022543"/>
    </source>
</evidence>
<accession>A0ABP3R9F9</accession>
<dbReference type="InterPro" id="IPR013767">
    <property type="entry name" value="PAS_fold"/>
</dbReference>
<dbReference type="EC" id="2.7.13.3" evidence="3"/>
<gene>
    <name evidence="21" type="ORF">GCM10009416_46060</name>
</gene>
<evidence type="ECO:0000256" key="11">
    <source>
        <dbReference type="ARBA" id="ARBA00022741"/>
    </source>
</evidence>
<organism evidence="21 22">
    <name type="scientific">Craurococcus roseus</name>
    <dbReference type="NCBI Taxonomy" id="77585"/>
    <lineage>
        <taxon>Bacteria</taxon>
        <taxon>Pseudomonadati</taxon>
        <taxon>Pseudomonadota</taxon>
        <taxon>Alphaproteobacteria</taxon>
        <taxon>Acetobacterales</taxon>
        <taxon>Acetobacteraceae</taxon>
        <taxon>Craurococcus</taxon>
    </lineage>
</organism>
<evidence type="ECO:0000259" key="18">
    <source>
        <dbReference type="PROSITE" id="PS50112"/>
    </source>
</evidence>
<dbReference type="Pfam" id="PF00989">
    <property type="entry name" value="PAS"/>
    <property type="match status" value="1"/>
</dbReference>
<keyword evidence="15" id="KW-0843">Virulence</keyword>
<evidence type="ECO:0000256" key="9">
    <source>
        <dbReference type="ARBA" id="ARBA00022679"/>
    </source>
</evidence>
<evidence type="ECO:0000256" key="3">
    <source>
        <dbReference type="ARBA" id="ARBA00012438"/>
    </source>
</evidence>
<dbReference type="InterPro" id="IPR036890">
    <property type="entry name" value="HATPase_C_sf"/>
</dbReference>
<comment type="subcellular location">
    <subcellularLocation>
        <location evidence="2">Membrane</location>
    </subcellularLocation>
</comment>
<dbReference type="InterPro" id="IPR000014">
    <property type="entry name" value="PAS"/>
</dbReference>
<evidence type="ECO:0000256" key="17">
    <source>
        <dbReference type="SAM" id="SignalP"/>
    </source>
</evidence>
<keyword evidence="7" id="KW-0285">Flavoprotein</keyword>
<dbReference type="InterPro" id="IPR035965">
    <property type="entry name" value="PAS-like_dom_sf"/>
</dbReference>
<keyword evidence="9" id="KW-0808">Transferase</keyword>
<evidence type="ECO:0000313" key="22">
    <source>
        <dbReference type="Proteomes" id="UP001501588"/>
    </source>
</evidence>
<keyword evidence="6" id="KW-0716">Sensory transduction</keyword>
<keyword evidence="8" id="KW-0288">FMN</keyword>
<feature type="domain" description="PAS" evidence="18">
    <location>
        <begin position="358"/>
        <end position="404"/>
    </location>
</feature>
<evidence type="ECO:0000256" key="16">
    <source>
        <dbReference type="ARBA" id="ARBA00023170"/>
    </source>
</evidence>
<dbReference type="SMART" id="SM00091">
    <property type="entry name" value="PAS"/>
    <property type="match status" value="1"/>
</dbReference>
<protein>
    <recommendedName>
        <fullName evidence="3">histidine kinase</fullName>
        <ecNumber evidence="3">2.7.13.3</ecNumber>
    </recommendedName>
</protein>
<name>A0ABP3R9F9_9PROT</name>
<proteinExistence type="predicted"/>
<dbReference type="Pfam" id="PF07536">
    <property type="entry name" value="HWE_HK"/>
    <property type="match status" value="1"/>
</dbReference>
<dbReference type="PROSITE" id="PS50885">
    <property type="entry name" value="HAMP"/>
    <property type="match status" value="1"/>
</dbReference>
<feature type="domain" description="HAMP" evidence="20">
    <location>
        <begin position="297"/>
        <end position="353"/>
    </location>
</feature>
<keyword evidence="17" id="KW-0732">Signal</keyword>
<dbReference type="EMBL" id="BAAAFZ010000088">
    <property type="protein sequence ID" value="GAA0603160.1"/>
    <property type="molecule type" value="Genomic_DNA"/>
</dbReference>
<keyword evidence="5" id="KW-0597">Phosphoprotein</keyword>
<evidence type="ECO:0000256" key="14">
    <source>
        <dbReference type="ARBA" id="ARBA00022991"/>
    </source>
</evidence>
<sequence>MRTHLVALVAAALLPALAVGAIAVGAAVDASRQAFEDRLAGTAAALASAVDTEIAASVLALSTLATAHSLVDDEGDLAVFHAQAKRTAAMLGARIFLVAPDAGVAFNTEEGFGTPSQPVQPQTAAMVRRVLESGRPAVGDLIRSRRTGEAVAPVLVPVRKGSEVAYALGSVVEAARVSRLLGEQPFRGGGYASLIDGAGKIVARSDFQDRHAGQQVRDWVTDGAKAGPAGILRGRNLSGVEIATAYRRLSAAPGWIVTVAEPRSAFLDGLRRPLAALGLGGLAALAIAMLAAARIGRRVLRPVQSLTARAEAVAASGGNAPPMAPDEPASVREFARLQQAVERAEAALRERAAAVAAGEARLRAVVDTAVDAIVVIDERGTIRSFNRSAEGIFGHAAEEAIGRNVSMLMGAGDAGRHDAYLAAYLRTGERRIIGIGREVEGRRKDGSPVPLDLSIAEWRDGEGRRFFTGTMRDISARKADEARRSLLVGEVNHRAKNALAVVQSVLRLTPADEPRAYAAAVGARVAALARAHSLLAESGWSGADLRAVAERELAPYAAPKGSPNAPPRGPVVSLDGPPLPLAPSAVQPFAMVLHELATNAAKHGALSVPGGRVEVRWRAGRRTGDDGMLRLRWAESGGPPLRGAPARRSFGSRMIEATIRGQLGGAVERHWEAGGLVVEIAVPFLRAAGRGAGLPDDAEAIPSAA</sequence>
<dbReference type="SMART" id="SM00086">
    <property type="entry name" value="PAC"/>
    <property type="match status" value="1"/>
</dbReference>
<dbReference type="SMART" id="SM00911">
    <property type="entry name" value="HWE_HK"/>
    <property type="match status" value="1"/>
</dbReference>
<dbReference type="CDD" id="cd18774">
    <property type="entry name" value="PDC2_HK_sensor"/>
    <property type="match status" value="1"/>
</dbReference>
<dbReference type="CDD" id="cd00130">
    <property type="entry name" value="PAS"/>
    <property type="match status" value="1"/>
</dbReference>
<keyword evidence="14" id="KW-0157">Chromophore</keyword>
<feature type="domain" description="PAC" evidence="19">
    <location>
        <begin position="435"/>
        <end position="486"/>
    </location>
</feature>
<evidence type="ECO:0000256" key="6">
    <source>
        <dbReference type="ARBA" id="ARBA00022606"/>
    </source>
</evidence>
<dbReference type="PROSITE" id="PS50113">
    <property type="entry name" value="PAC"/>
    <property type="match status" value="1"/>
</dbReference>
<dbReference type="Gene3D" id="3.30.565.10">
    <property type="entry name" value="Histidine kinase-like ATPase, C-terminal domain"/>
    <property type="match status" value="1"/>
</dbReference>
<dbReference type="RefSeq" id="WP_343897777.1">
    <property type="nucleotide sequence ID" value="NZ_BAAAFZ010000088.1"/>
</dbReference>
<keyword evidence="10" id="KW-0677">Repeat</keyword>
<comment type="caution">
    <text evidence="21">The sequence shown here is derived from an EMBL/GenBank/DDBJ whole genome shotgun (WGS) entry which is preliminary data.</text>
</comment>
<evidence type="ECO:0000256" key="7">
    <source>
        <dbReference type="ARBA" id="ARBA00022630"/>
    </source>
</evidence>
<feature type="signal peptide" evidence="17">
    <location>
        <begin position="1"/>
        <end position="18"/>
    </location>
</feature>
<dbReference type="InterPro" id="IPR000700">
    <property type="entry name" value="PAS-assoc_C"/>
</dbReference>
<dbReference type="NCBIfam" id="TIGR00229">
    <property type="entry name" value="sensory_box"/>
    <property type="match status" value="1"/>
</dbReference>
<dbReference type="SUPFAM" id="SSF55785">
    <property type="entry name" value="PYP-like sensor domain (PAS domain)"/>
    <property type="match status" value="1"/>
</dbReference>
<evidence type="ECO:0000256" key="12">
    <source>
        <dbReference type="ARBA" id="ARBA00022777"/>
    </source>
</evidence>
<evidence type="ECO:0000256" key="2">
    <source>
        <dbReference type="ARBA" id="ARBA00004370"/>
    </source>
</evidence>
<evidence type="ECO:0000256" key="10">
    <source>
        <dbReference type="ARBA" id="ARBA00022737"/>
    </source>
</evidence>
<evidence type="ECO:0000259" key="19">
    <source>
        <dbReference type="PROSITE" id="PS50113"/>
    </source>
</evidence>
<dbReference type="Gene3D" id="3.30.450.20">
    <property type="entry name" value="PAS domain"/>
    <property type="match status" value="1"/>
</dbReference>
<evidence type="ECO:0000256" key="13">
    <source>
        <dbReference type="ARBA" id="ARBA00022840"/>
    </source>
</evidence>
<comment type="catalytic activity">
    <reaction evidence="1">
        <text>ATP + protein L-histidine = ADP + protein N-phospho-L-histidine.</text>
        <dbReference type="EC" id="2.7.13.3"/>
    </reaction>
</comment>
<dbReference type="Proteomes" id="UP001501588">
    <property type="component" value="Unassembled WGS sequence"/>
</dbReference>
<reference evidence="22" key="1">
    <citation type="journal article" date="2019" name="Int. J. Syst. Evol. Microbiol.">
        <title>The Global Catalogue of Microorganisms (GCM) 10K type strain sequencing project: providing services to taxonomists for standard genome sequencing and annotation.</title>
        <authorList>
            <consortium name="The Broad Institute Genomics Platform"/>
            <consortium name="The Broad Institute Genome Sequencing Center for Infectious Disease"/>
            <person name="Wu L."/>
            <person name="Ma J."/>
        </authorList>
    </citation>
    <scope>NUCLEOTIDE SEQUENCE [LARGE SCALE GENOMIC DNA]</scope>
    <source>
        <strain evidence="22">JCM 9933</strain>
    </source>
</reference>
<evidence type="ECO:0000313" key="21">
    <source>
        <dbReference type="EMBL" id="GAA0603160.1"/>
    </source>
</evidence>
<dbReference type="InterPro" id="IPR003660">
    <property type="entry name" value="HAMP_dom"/>
</dbReference>
<dbReference type="Gene3D" id="6.10.340.10">
    <property type="match status" value="1"/>
</dbReference>
<evidence type="ECO:0000256" key="15">
    <source>
        <dbReference type="ARBA" id="ARBA00023026"/>
    </source>
</evidence>
<keyword evidence="22" id="KW-1185">Reference proteome</keyword>
<keyword evidence="16" id="KW-0675">Receptor</keyword>